<dbReference type="Proteomes" id="UP001500418">
    <property type="component" value="Unassembled WGS sequence"/>
</dbReference>
<evidence type="ECO:0008006" key="4">
    <source>
        <dbReference type="Google" id="ProtNLM"/>
    </source>
</evidence>
<accession>A0ABN1RJ76</accession>
<dbReference type="EMBL" id="BAAAID010000109">
    <property type="protein sequence ID" value="GAA0958303.1"/>
    <property type="molecule type" value="Genomic_DNA"/>
</dbReference>
<protein>
    <recommendedName>
        <fullName evidence="4">Secreted protein</fullName>
    </recommendedName>
</protein>
<name>A0ABN1RJ76_9ACTN</name>
<evidence type="ECO:0000313" key="2">
    <source>
        <dbReference type="EMBL" id="GAA0958303.1"/>
    </source>
</evidence>
<sequence length="109" mass="12025">MAGILGALAVVLTAVDAKFSSTAKAEAHRRAFAGFSSLRTDYDDLATMGARSTEEARGKLEHLNTRKSQLEKDSPPTEQYARKKRRKDEASLDERDFSVLEPSAQLPSR</sequence>
<gene>
    <name evidence="2" type="ORF">GCM10009575_089770</name>
</gene>
<evidence type="ECO:0000256" key="1">
    <source>
        <dbReference type="SAM" id="MobiDB-lite"/>
    </source>
</evidence>
<proteinExistence type="predicted"/>
<feature type="compositionally biased region" description="Basic and acidic residues" evidence="1">
    <location>
        <begin position="87"/>
        <end position="98"/>
    </location>
</feature>
<feature type="compositionally biased region" description="Basic and acidic residues" evidence="1">
    <location>
        <begin position="52"/>
        <end position="75"/>
    </location>
</feature>
<organism evidence="2 3">
    <name type="scientific">Streptomyces rhizosphaericus</name>
    <dbReference type="NCBI Taxonomy" id="114699"/>
    <lineage>
        <taxon>Bacteria</taxon>
        <taxon>Bacillati</taxon>
        <taxon>Actinomycetota</taxon>
        <taxon>Actinomycetes</taxon>
        <taxon>Kitasatosporales</taxon>
        <taxon>Streptomycetaceae</taxon>
        <taxon>Streptomyces</taxon>
        <taxon>Streptomyces violaceusniger group</taxon>
    </lineage>
</organism>
<evidence type="ECO:0000313" key="3">
    <source>
        <dbReference type="Proteomes" id="UP001500418"/>
    </source>
</evidence>
<feature type="region of interest" description="Disordered" evidence="1">
    <location>
        <begin position="49"/>
        <end position="109"/>
    </location>
</feature>
<keyword evidence="3" id="KW-1185">Reference proteome</keyword>
<reference evidence="2 3" key="1">
    <citation type="journal article" date="2019" name="Int. J. Syst. Evol. Microbiol.">
        <title>The Global Catalogue of Microorganisms (GCM) 10K type strain sequencing project: providing services to taxonomists for standard genome sequencing and annotation.</title>
        <authorList>
            <consortium name="The Broad Institute Genomics Platform"/>
            <consortium name="The Broad Institute Genome Sequencing Center for Infectious Disease"/>
            <person name="Wu L."/>
            <person name="Ma J."/>
        </authorList>
    </citation>
    <scope>NUCLEOTIDE SEQUENCE [LARGE SCALE GENOMIC DNA]</scope>
    <source>
        <strain evidence="2 3">JCM 11444</strain>
    </source>
</reference>
<comment type="caution">
    <text evidence="2">The sequence shown here is derived from an EMBL/GenBank/DDBJ whole genome shotgun (WGS) entry which is preliminary data.</text>
</comment>